<dbReference type="GO" id="GO:0015297">
    <property type="term" value="F:antiporter activity"/>
    <property type="evidence" value="ECO:0007669"/>
    <property type="project" value="InterPro"/>
</dbReference>
<dbReference type="PANTHER" id="PTHR43823:SF3">
    <property type="entry name" value="MULTIDRUG EXPORT PROTEIN MEPA"/>
    <property type="match status" value="1"/>
</dbReference>
<keyword evidence="6 10" id="KW-0812">Transmembrane</keyword>
<organism evidence="11 12">
    <name type="scientific">Cuneatibacter caecimuris</name>
    <dbReference type="NCBI Taxonomy" id="1796618"/>
    <lineage>
        <taxon>Bacteria</taxon>
        <taxon>Bacillati</taxon>
        <taxon>Bacillota</taxon>
        <taxon>Clostridia</taxon>
        <taxon>Lachnospirales</taxon>
        <taxon>Lachnospiraceae</taxon>
        <taxon>Cuneatibacter</taxon>
    </lineage>
</organism>
<dbReference type="PANTHER" id="PTHR43823">
    <property type="entry name" value="SPORULATION PROTEIN YKVU"/>
    <property type="match status" value="1"/>
</dbReference>
<keyword evidence="12" id="KW-1185">Reference proteome</keyword>
<keyword evidence="5" id="KW-1003">Cell membrane</keyword>
<dbReference type="AlphaFoldDB" id="A0A4Q7PIY3"/>
<evidence type="ECO:0000256" key="4">
    <source>
        <dbReference type="ARBA" id="ARBA00022448"/>
    </source>
</evidence>
<dbReference type="InterPro" id="IPR045070">
    <property type="entry name" value="MATE_MepA-like"/>
</dbReference>
<dbReference type="Proteomes" id="UP000292927">
    <property type="component" value="Unassembled WGS sequence"/>
</dbReference>
<dbReference type="OrthoDB" id="9811110at2"/>
<feature type="transmembrane region" description="Helical" evidence="10">
    <location>
        <begin position="395"/>
        <end position="418"/>
    </location>
</feature>
<feature type="transmembrane region" description="Helical" evidence="10">
    <location>
        <begin position="365"/>
        <end position="383"/>
    </location>
</feature>
<evidence type="ECO:0000313" key="11">
    <source>
        <dbReference type="EMBL" id="RZT00396.1"/>
    </source>
</evidence>
<evidence type="ECO:0000256" key="9">
    <source>
        <dbReference type="ARBA" id="ARBA00023251"/>
    </source>
</evidence>
<feature type="transmembrane region" description="Helical" evidence="10">
    <location>
        <begin position="196"/>
        <end position="217"/>
    </location>
</feature>
<sequence length="450" mass="48614">MNHTTANPLGTEKIPRLLVRFAVPSIIAMLVSALYNMVDQFFIGHSVGMLGNAATNVAFPLNTTCTAIALLFGIGGAANFNLCMGAGREDEARRYLGTAVSMLVICGLALCLIVNIFLEPMMKAFGATDDVLGYALTYTGITAFGFPFVILATGGGHLIRADGSPKFSMVCMLTGAVLNTILDPLFIFVFDWGIAGAAWATVIGQVISASIAAWYLAHYKTVTLRLADLKPKVRDCLQILSLGMAPCFNQLAMMVVQITMNNVLTSYGALSSYGSEIPLACAGIIAKVSMIFFSFVIGISQGLQPITSFNYGAQKGRRVKESFWLALGAATAISTLAFLVFQIFPRQIIALFGSGSEDYFRFAEQYFRIFLFFTFLNGIQPISSNFFTSIGKAKLGVFLSLTRQIIFLLPLILLLPVFMRIDGVMYAGPIADLAAALLAGVLILREMKKL</sequence>
<feature type="transmembrane region" description="Helical" evidence="10">
    <location>
        <begin position="170"/>
        <end position="190"/>
    </location>
</feature>
<feature type="transmembrane region" description="Helical" evidence="10">
    <location>
        <begin position="138"/>
        <end position="158"/>
    </location>
</feature>
<keyword evidence="9" id="KW-0046">Antibiotic resistance</keyword>
<evidence type="ECO:0000256" key="8">
    <source>
        <dbReference type="ARBA" id="ARBA00023136"/>
    </source>
</evidence>
<keyword evidence="8 10" id="KW-0472">Membrane</keyword>
<dbReference type="CDD" id="cd13143">
    <property type="entry name" value="MATE_MepA_like"/>
    <property type="match status" value="1"/>
</dbReference>
<dbReference type="EMBL" id="SGXF01000003">
    <property type="protein sequence ID" value="RZT00396.1"/>
    <property type="molecule type" value="Genomic_DNA"/>
</dbReference>
<keyword evidence="7 10" id="KW-1133">Transmembrane helix</keyword>
<accession>A0A4Q7PIY3</accession>
<evidence type="ECO:0000256" key="5">
    <source>
        <dbReference type="ARBA" id="ARBA00022475"/>
    </source>
</evidence>
<protein>
    <recommendedName>
        <fullName evidence="3">Multidrug export protein MepA</fullName>
    </recommendedName>
</protein>
<feature type="transmembrane region" description="Helical" evidence="10">
    <location>
        <begin position="424"/>
        <end position="444"/>
    </location>
</feature>
<feature type="transmembrane region" description="Helical" evidence="10">
    <location>
        <begin position="323"/>
        <end position="345"/>
    </location>
</feature>
<dbReference type="InterPro" id="IPR002528">
    <property type="entry name" value="MATE_fam"/>
</dbReference>
<feature type="transmembrane region" description="Helical" evidence="10">
    <location>
        <begin position="58"/>
        <end position="83"/>
    </location>
</feature>
<dbReference type="InterPro" id="IPR048279">
    <property type="entry name" value="MdtK-like"/>
</dbReference>
<dbReference type="GO" id="GO:0046677">
    <property type="term" value="P:response to antibiotic"/>
    <property type="evidence" value="ECO:0007669"/>
    <property type="project" value="UniProtKB-KW"/>
</dbReference>
<dbReference type="Pfam" id="PF01554">
    <property type="entry name" value="MatE"/>
    <property type="match status" value="2"/>
</dbReference>
<evidence type="ECO:0000313" key="12">
    <source>
        <dbReference type="Proteomes" id="UP000292927"/>
    </source>
</evidence>
<comment type="caution">
    <text evidence="11">The sequence shown here is derived from an EMBL/GenBank/DDBJ whole genome shotgun (WGS) entry which is preliminary data.</text>
</comment>
<dbReference type="InterPro" id="IPR051327">
    <property type="entry name" value="MATE_MepA_subfamily"/>
</dbReference>
<feature type="transmembrane region" description="Helical" evidence="10">
    <location>
        <begin position="95"/>
        <end position="118"/>
    </location>
</feature>
<dbReference type="GO" id="GO:0042910">
    <property type="term" value="F:xenobiotic transmembrane transporter activity"/>
    <property type="evidence" value="ECO:0007669"/>
    <property type="project" value="InterPro"/>
</dbReference>
<keyword evidence="4" id="KW-0813">Transport</keyword>
<feature type="transmembrane region" description="Helical" evidence="10">
    <location>
        <begin position="277"/>
        <end position="303"/>
    </location>
</feature>
<evidence type="ECO:0000256" key="3">
    <source>
        <dbReference type="ARBA" id="ARBA00022106"/>
    </source>
</evidence>
<evidence type="ECO:0000256" key="7">
    <source>
        <dbReference type="ARBA" id="ARBA00022989"/>
    </source>
</evidence>
<dbReference type="PIRSF" id="PIRSF006603">
    <property type="entry name" value="DinF"/>
    <property type="match status" value="1"/>
</dbReference>
<comment type="similarity">
    <text evidence="2">Belongs to the multi antimicrobial extrusion (MATE) (TC 2.A.66.1) family. MepA subfamily.</text>
</comment>
<gene>
    <name evidence="11" type="ORF">EV209_1703</name>
</gene>
<dbReference type="RefSeq" id="WP_130435014.1">
    <property type="nucleotide sequence ID" value="NZ_SGXF01000003.1"/>
</dbReference>
<evidence type="ECO:0000256" key="2">
    <source>
        <dbReference type="ARBA" id="ARBA00008417"/>
    </source>
</evidence>
<feature type="transmembrane region" description="Helical" evidence="10">
    <location>
        <begin position="237"/>
        <end position="257"/>
    </location>
</feature>
<comment type="subcellular location">
    <subcellularLocation>
        <location evidence="1">Cell membrane</location>
        <topology evidence="1">Multi-pass membrane protein</topology>
    </subcellularLocation>
</comment>
<dbReference type="GO" id="GO:0005886">
    <property type="term" value="C:plasma membrane"/>
    <property type="evidence" value="ECO:0007669"/>
    <property type="project" value="UniProtKB-SubCell"/>
</dbReference>
<evidence type="ECO:0000256" key="10">
    <source>
        <dbReference type="SAM" id="Phobius"/>
    </source>
</evidence>
<proteinExistence type="inferred from homology"/>
<name>A0A4Q7PIY3_9FIRM</name>
<feature type="transmembrane region" description="Helical" evidence="10">
    <location>
        <begin position="17"/>
        <end position="38"/>
    </location>
</feature>
<evidence type="ECO:0000256" key="1">
    <source>
        <dbReference type="ARBA" id="ARBA00004651"/>
    </source>
</evidence>
<evidence type="ECO:0000256" key="6">
    <source>
        <dbReference type="ARBA" id="ARBA00022692"/>
    </source>
</evidence>
<reference evidence="11 12" key="1">
    <citation type="submission" date="2019-02" db="EMBL/GenBank/DDBJ databases">
        <title>Genomic Encyclopedia of Type Strains, Phase IV (KMG-IV): sequencing the most valuable type-strain genomes for metagenomic binning, comparative biology and taxonomic classification.</title>
        <authorList>
            <person name="Goeker M."/>
        </authorList>
    </citation>
    <scope>NUCLEOTIDE SEQUENCE [LARGE SCALE GENOMIC DNA]</scope>
    <source>
        <strain evidence="11 12">DSM 29486</strain>
    </source>
</reference>